<dbReference type="InterPro" id="IPR006657">
    <property type="entry name" value="MoPterin_dinucl-bd_dom"/>
</dbReference>
<organism evidence="17 18">
    <name type="scientific">Streptomyces tubbatahanensis</name>
    <dbReference type="NCBI Taxonomy" id="2923272"/>
    <lineage>
        <taxon>Bacteria</taxon>
        <taxon>Bacillati</taxon>
        <taxon>Actinomycetota</taxon>
        <taxon>Actinomycetes</taxon>
        <taxon>Kitasatosporales</taxon>
        <taxon>Streptomycetaceae</taxon>
        <taxon>Streptomyces</taxon>
    </lineage>
</organism>
<dbReference type="PANTHER" id="PTHR43105">
    <property type="entry name" value="RESPIRATORY NITRATE REDUCTASE"/>
    <property type="match status" value="1"/>
</dbReference>
<keyword evidence="13" id="KW-0472">Membrane</keyword>
<feature type="domain" description="4Fe-4S Mo/W bis-MGD-type" evidence="16">
    <location>
        <begin position="59"/>
        <end position="123"/>
    </location>
</feature>
<dbReference type="InterPro" id="IPR037943">
    <property type="entry name" value="MopB_CT_Nitrate-R-NarG-like"/>
</dbReference>
<evidence type="ECO:0000256" key="8">
    <source>
        <dbReference type="ARBA" id="ARBA00022505"/>
    </source>
</evidence>
<keyword evidence="10" id="KW-0560">Oxidoreductase</keyword>
<dbReference type="InterPro" id="IPR050123">
    <property type="entry name" value="Prok_molybdopt-oxidoreductase"/>
</dbReference>
<dbReference type="PROSITE" id="PS00551">
    <property type="entry name" value="MOLYBDOPTERIN_PROK_1"/>
    <property type="match status" value="1"/>
</dbReference>
<comment type="cofactor">
    <cofactor evidence="2">
        <name>[4Fe-4S] cluster</name>
        <dbReference type="ChEBI" id="CHEBI:49883"/>
    </cofactor>
</comment>
<dbReference type="Proteomes" id="UP001202244">
    <property type="component" value="Chromosome"/>
</dbReference>
<evidence type="ECO:0000256" key="15">
    <source>
        <dbReference type="SAM" id="MobiDB-lite"/>
    </source>
</evidence>
<keyword evidence="6" id="KW-1003">Cell membrane</keyword>
<protein>
    <recommendedName>
        <fullName evidence="5">nitrate reductase (quinone)</fullName>
        <ecNumber evidence="5">1.7.5.1</ecNumber>
    </recommendedName>
</protein>
<dbReference type="Gene3D" id="3.40.50.12440">
    <property type="match status" value="2"/>
</dbReference>
<dbReference type="CDD" id="cd02750">
    <property type="entry name" value="MopB_Nitrate-R-NarG-like"/>
    <property type="match status" value="1"/>
</dbReference>
<dbReference type="PROSITE" id="PS51669">
    <property type="entry name" value="4FE4S_MOW_BIS_MGD"/>
    <property type="match status" value="1"/>
</dbReference>
<reference evidence="17 18" key="1">
    <citation type="journal article" date="2023" name="Microbiol. Spectr.">
        <title>Synergy between Genome Mining, Metabolomics, and Bioinformatics Uncovers Antibacterial Chlorinated Carbazole Alkaloids and Their Biosynthetic Gene Cluster from Streptomyces tubbatahanensis sp. nov., a Novel Actinomycete Isolated from Sulu Sea, Philippines.</title>
        <authorList>
            <person name="Tenebro C.P."/>
            <person name="Trono D.J.V.L."/>
            <person name="Balida L.A.P."/>
            <person name="Bayog L.K.A."/>
            <person name="Bruna J.R."/>
            <person name="Sabido E.M."/>
            <person name="Caspe D.P.C."/>
            <person name="de Los Santos E.L.C."/>
            <person name="Saludes J.P."/>
            <person name="Dalisay D.S."/>
        </authorList>
    </citation>
    <scope>NUCLEOTIDE SEQUENCE [LARGE SCALE GENOMIC DNA]</scope>
    <source>
        <strain evidence="17 18">DSD3025</strain>
    </source>
</reference>
<keyword evidence="18" id="KW-1185">Reference proteome</keyword>
<dbReference type="EC" id="1.7.5.1" evidence="5"/>
<evidence type="ECO:0000256" key="6">
    <source>
        <dbReference type="ARBA" id="ARBA00022475"/>
    </source>
</evidence>
<dbReference type="CDD" id="cd02776">
    <property type="entry name" value="MopB_CT_Nitrate-R-NarG-like"/>
    <property type="match status" value="1"/>
</dbReference>
<evidence type="ECO:0000259" key="16">
    <source>
        <dbReference type="PROSITE" id="PS51669"/>
    </source>
</evidence>
<proteinExistence type="inferred from homology"/>
<sequence length="1278" mass="140653">MGRPKARRKAEQAAMAATDRLLRAGSSLRRTETTADLRAAYLPEQRVNDSPYRERWAHDKVVRSTHGVNCTGSCSWKVYVKDGLITWETQQTDYPSVGPDRPEYEPRGCPRGASFSWYTYSPTRVRYPHARGVLVEMYREARQRLGDPVAAWAEITGDPERRRRYQSARGKGGLVRIGWDEALEIAAAAHVHTIGAYGPDRVAGFSPIPAMSMASHAVGARFMSLIGAPMVSFYDWYADLPIASPQVFGDQTDVPESGDWWDAAYLMLWGSNVPVTRTPDAHWMAEARYRGQKVVVVSPDYADATKFADEWLHPYPGTDGAVAMAMGHVVLTEFFVRRQVPYFTDYVKRFTDLPFLVEMEQRPDGTHVPGKFVTAADLASDEQPAHGGERKTPGAHPSGDEPLMPDGHLPRDDHTPSGEPADRWRPVLLDARTDQPLAPGGTLGDRWSARGEGRWNLDLGGVEPRLSLYRAGGCRTVETLLPRFESEPGDGPAQQGAVPRSVPVTTVAGRTVTTVFDLLLARYGVHRPGLPGRWPTDYEDAEQPCTPAWQERLTSVPAGAVVRAAREFATTAEKTRGRCMIVMGAGTNHWFHSDTIYRSFLALLTLTGCQGVNGGGWAHYVGQEKVRPYTGWQQLQSAADWVRPSRQVPGTPYWFLHTDQWRYESFRADALSAPSSRGVFAGRHTVDLVAQSARLGWMPSYPTFTANPLQLGRRVRESGAEPGAWVAAELAAGRLGFACEDPDAPANWPRVLTVWRANLIGSSAKGNEYFLRHLLGASDNARASEAPPGERPREVAWRAEAPRGKLDLLLALDFRMTSTTLHADLVLPAATWYEKHDLSSTDMHPYVHAFSPAISPPWQARTDFEIFHGLAARVGELAEGRLDTAYDLVATALQHDTPGEVAQPGGTVPDWRDGDEPPVAGRNLPDFTVVERDYTAIADKLGTLGPLAESRGMTVRGVTVRPEAESRWLADRCGTARTGAGEGRPSLDTDVKLCEAILALSGTTNGRLAAEGLVALAERCGHQSGLGELAASVTERRVVFSDTQARPVQVGTSFEWSGKEAPDRRYSPFTVNTEHRKPWHTLTGRQHFYLDHDWVADLGEQLPVYRPPLDLAALGEQTDAGGQGGARAVTVRYLTPHSKWSIHSEYQENLLMQTLARGGPVIWMGVEDAETLGVADNDWVEAVNGNGVVSARAVVSHRMPTGTVFMYHVQERLVNVPKSQSTGRRGGVHNALTRLLIKPTHLIGGYAQLSFAPNYYGPTGNQRDAVTVIRRRTEPVEY</sequence>
<evidence type="ECO:0000256" key="14">
    <source>
        <dbReference type="ARBA" id="ARBA00048294"/>
    </source>
</evidence>
<dbReference type="SUPFAM" id="SSF53706">
    <property type="entry name" value="Formate dehydrogenase/DMSO reductase, domains 1-3"/>
    <property type="match status" value="2"/>
</dbReference>
<dbReference type="PROSITE" id="PS00490">
    <property type="entry name" value="MOLYBDOPTERIN_PROK_2"/>
    <property type="match status" value="1"/>
</dbReference>
<evidence type="ECO:0000256" key="2">
    <source>
        <dbReference type="ARBA" id="ARBA00001966"/>
    </source>
</evidence>
<evidence type="ECO:0000256" key="10">
    <source>
        <dbReference type="ARBA" id="ARBA00023002"/>
    </source>
</evidence>
<comment type="cofactor">
    <cofactor evidence="1">
        <name>Mo-bis(molybdopterin guanine dinucleotide)</name>
        <dbReference type="ChEBI" id="CHEBI:60539"/>
    </cofactor>
</comment>
<evidence type="ECO:0000256" key="7">
    <source>
        <dbReference type="ARBA" id="ARBA00022485"/>
    </source>
</evidence>
<keyword evidence="11" id="KW-0408">Iron</keyword>
<dbReference type="PANTHER" id="PTHR43105:SF2">
    <property type="entry name" value="RESPIRATORY NITRATE REDUCTASE 2 ALPHA CHAIN"/>
    <property type="match status" value="1"/>
</dbReference>
<gene>
    <name evidence="17" type="ORF">MMF93_28225</name>
</gene>
<evidence type="ECO:0000256" key="1">
    <source>
        <dbReference type="ARBA" id="ARBA00001942"/>
    </source>
</evidence>
<evidence type="ECO:0000256" key="4">
    <source>
        <dbReference type="ARBA" id="ARBA00010312"/>
    </source>
</evidence>
<feature type="compositionally biased region" description="Basic and acidic residues" evidence="15">
    <location>
        <begin position="383"/>
        <end position="392"/>
    </location>
</feature>
<dbReference type="EMBL" id="CP093846">
    <property type="protein sequence ID" value="UNS99911.1"/>
    <property type="molecule type" value="Genomic_DNA"/>
</dbReference>
<feature type="compositionally biased region" description="Basic and acidic residues" evidence="15">
    <location>
        <begin position="408"/>
        <end position="422"/>
    </location>
</feature>
<dbReference type="Pfam" id="PF01568">
    <property type="entry name" value="Molydop_binding"/>
    <property type="match status" value="1"/>
</dbReference>
<evidence type="ECO:0000256" key="3">
    <source>
        <dbReference type="ARBA" id="ARBA00004202"/>
    </source>
</evidence>
<evidence type="ECO:0000256" key="12">
    <source>
        <dbReference type="ARBA" id="ARBA00023014"/>
    </source>
</evidence>
<evidence type="ECO:0000256" key="5">
    <source>
        <dbReference type="ARBA" id="ARBA00012500"/>
    </source>
</evidence>
<dbReference type="InterPro" id="IPR009010">
    <property type="entry name" value="Asp_de-COase-like_dom_sf"/>
</dbReference>
<keyword evidence="7" id="KW-0004">4Fe-4S</keyword>
<accession>A0ABY3XZG8</accession>
<evidence type="ECO:0000313" key="18">
    <source>
        <dbReference type="Proteomes" id="UP001202244"/>
    </source>
</evidence>
<dbReference type="SUPFAM" id="SSF50692">
    <property type="entry name" value="ADC-like"/>
    <property type="match status" value="1"/>
</dbReference>
<dbReference type="Pfam" id="PF00384">
    <property type="entry name" value="Molybdopterin"/>
    <property type="match status" value="1"/>
</dbReference>
<keyword evidence="9" id="KW-0479">Metal-binding</keyword>
<dbReference type="InterPro" id="IPR027467">
    <property type="entry name" value="MopterinOxRdtase_cofactor_BS"/>
</dbReference>
<comment type="similarity">
    <text evidence="4">Belongs to the prokaryotic molybdopterin-containing oxidoreductase family.</text>
</comment>
<evidence type="ECO:0000313" key="17">
    <source>
        <dbReference type="EMBL" id="UNS99911.1"/>
    </source>
</evidence>
<dbReference type="InterPro" id="IPR006963">
    <property type="entry name" value="Mopterin_OxRdtase_4Fe-4S_dom"/>
</dbReference>
<feature type="region of interest" description="Disordered" evidence="15">
    <location>
        <begin position="381"/>
        <end position="422"/>
    </location>
</feature>
<dbReference type="InterPro" id="IPR006655">
    <property type="entry name" value="Mopterin_OxRdtase_prok_CS"/>
</dbReference>
<keyword evidence="8" id="KW-0500">Molybdenum</keyword>
<comment type="catalytic activity">
    <reaction evidence="14">
        <text>nitrate + a quinol = a quinone + nitrite + H2O</text>
        <dbReference type="Rhea" id="RHEA:56144"/>
        <dbReference type="ChEBI" id="CHEBI:15377"/>
        <dbReference type="ChEBI" id="CHEBI:16301"/>
        <dbReference type="ChEBI" id="CHEBI:17632"/>
        <dbReference type="ChEBI" id="CHEBI:24646"/>
        <dbReference type="ChEBI" id="CHEBI:132124"/>
        <dbReference type="EC" id="1.7.5.1"/>
    </reaction>
</comment>
<evidence type="ECO:0000256" key="11">
    <source>
        <dbReference type="ARBA" id="ARBA00023004"/>
    </source>
</evidence>
<comment type="subcellular location">
    <subcellularLocation>
        <location evidence="3">Cell membrane</location>
        <topology evidence="3">Peripheral membrane protein</topology>
    </subcellularLocation>
</comment>
<name>A0ABY3XZG8_9ACTN</name>
<dbReference type="SMART" id="SM00926">
    <property type="entry name" value="Molybdop_Fe4S4"/>
    <property type="match status" value="1"/>
</dbReference>
<evidence type="ECO:0000256" key="9">
    <source>
        <dbReference type="ARBA" id="ARBA00022723"/>
    </source>
</evidence>
<dbReference type="InterPro" id="IPR006656">
    <property type="entry name" value="Mopterin_OxRdtase"/>
</dbReference>
<evidence type="ECO:0000256" key="13">
    <source>
        <dbReference type="ARBA" id="ARBA00023136"/>
    </source>
</evidence>
<dbReference type="RefSeq" id="WP_242755883.1">
    <property type="nucleotide sequence ID" value="NZ_CP093846.1"/>
</dbReference>
<keyword evidence="12" id="KW-0411">Iron-sulfur</keyword>